<name>A0A392NBF3_9FABA</name>
<feature type="compositionally biased region" description="Basic and acidic residues" evidence="1">
    <location>
        <begin position="1"/>
        <end position="10"/>
    </location>
</feature>
<protein>
    <submittedName>
        <fullName evidence="2">LA-related protein 6 LA RNA-binding domain protein</fullName>
    </submittedName>
</protein>
<feature type="region of interest" description="Disordered" evidence="1">
    <location>
        <begin position="1"/>
        <end position="33"/>
    </location>
</feature>
<gene>
    <name evidence="2" type="ORF">A2U01_0017995</name>
</gene>
<dbReference type="Proteomes" id="UP000265520">
    <property type="component" value="Unassembled WGS sequence"/>
</dbReference>
<evidence type="ECO:0000313" key="3">
    <source>
        <dbReference type="Proteomes" id="UP000265520"/>
    </source>
</evidence>
<reference evidence="2 3" key="1">
    <citation type="journal article" date="2018" name="Front. Plant Sci.">
        <title>Red Clover (Trifolium pratense) and Zigzag Clover (T. medium) - A Picture of Genomic Similarities and Differences.</title>
        <authorList>
            <person name="Dluhosova J."/>
            <person name="Istvanek J."/>
            <person name="Nedelnik J."/>
            <person name="Repkova J."/>
        </authorList>
    </citation>
    <scope>NUCLEOTIDE SEQUENCE [LARGE SCALE GENOMIC DNA]</scope>
    <source>
        <strain evidence="3">cv. 10/8</strain>
        <tissue evidence="2">Leaf</tissue>
    </source>
</reference>
<feature type="non-terminal residue" evidence="2">
    <location>
        <position position="1"/>
    </location>
</feature>
<proteinExistence type="predicted"/>
<accession>A0A392NBF3</accession>
<evidence type="ECO:0000256" key="1">
    <source>
        <dbReference type="SAM" id="MobiDB-lite"/>
    </source>
</evidence>
<comment type="caution">
    <text evidence="2">The sequence shown here is derived from an EMBL/GenBank/DDBJ whole genome shotgun (WGS) entry which is preliminary data.</text>
</comment>
<dbReference type="EMBL" id="LXQA010033846">
    <property type="protein sequence ID" value="MCH97002.1"/>
    <property type="molecule type" value="Genomic_DNA"/>
</dbReference>
<dbReference type="AlphaFoldDB" id="A0A392NBF3"/>
<organism evidence="2 3">
    <name type="scientific">Trifolium medium</name>
    <dbReference type="NCBI Taxonomy" id="97028"/>
    <lineage>
        <taxon>Eukaryota</taxon>
        <taxon>Viridiplantae</taxon>
        <taxon>Streptophyta</taxon>
        <taxon>Embryophyta</taxon>
        <taxon>Tracheophyta</taxon>
        <taxon>Spermatophyta</taxon>
        <taxon>Magnoliopsida</taxon>
        <taxon>eudicotyledons</taxon>
        <taxon>Gunneridae</taxon>
        <taxon>Pentapetalae</taxon>
        <taxon>rosids</taxon>
        <taxon>fabids</taxon>
        <taxon>Fabales</taxon>
        <taxon>Fabaceae</taxon>
        <taxon>Papilionoideae</taxon>
        <taxon>50 kb inversion clade</taxon>
        <taxon>NPAAA clade</taxon>
        <taxon>Hologalegina</taxon>
        <taxon>IRL clade</taxon>
        <taxon>Trifolieae</taxon>
        <taxon>Trifolium</taxon>
    </lineage>
</organism>
<keyword evidence="3" id="KW-1185">Reference proteome</keyword>
<sequence>GDKMRRRNELMRCLPSAHQHQLASSGSVSSSGSSCNNIVADFDKITLDEATGHKISNATTNVGSA</sequence>
<feature type="compositionally biased region" description="Low complexity" evidence="1">
    <location>
        <begin position="24"/>
        <end position="33"/>
    </location>
</feature>
<evidence type="ECO:0000313" key="2">
    <source>
        <dbReference type="EMBL" id="MCH97002.1"/>
    </source>
</evidence>